<dbReference type="OrthoDB" id="1293009at2"/>
<protein>
    <recommendedName>
        <fullName evidence="2">Capsule assembly protein Wzi</fullName>
    </recommendedName>
</protein>
<dbReference type="STRING" id="743722.Sph21_1793"/>
<reference evidence="1" key="1">
    <citation type="submission" date="2011-03" db="EMBL/GenBank/DDBJ databases">
        <title>Complete sequence of Sphingobacterium sp. 21.</title>
        <authorList>
            <consortium name="US DOE Joint Genome Institute"/>
            <person name="Lucas S."/>
            <person name="Copeland A."/>
            <person name="Lapidus A."/>
            <person name="Cheng J.-F."/>
            <person name="Goodwin L."/>
            <person name="Pitluck S."/>
            <person name="Davenport K."/>
            <person name="Detter J.C."/>
            <person name="Han C."/>
            <person name="Tapia R."/>
            <person name="Land M."/>
            <person name="Hauser L."/>
            <person name="Kyrpides N."/>
            <person name="Ivanova N."/>
            <person name="Ovchinnikova G."/>
            <person name="Pagani I."/>
            <person name="Siebers A.K."/>
            <person name="Allgaier M."/>
            <person name="Thelen M.P."/>
            <person name="Hugenholtz P."/>
            <person name="Woyke T."/>
        </authorList>
    </citation>
    <scope>NUCLEOTIDE SEQUENCE</scope>
    <source>
        <strain evidence="1">21</strain>
    </source>
</reference>
<evidence type="ECO:0008006" key="2">
    <source>
        <dbReference type="Google" id="ProtNLM"/>
    </source>
</evidence>
<dbReference type="EMBL" id="CP002584">
    <property type="protein sequence ID" value="ADZ78355.1"/>
    <property type="molecule type" value="Genomic_DNA"/>
</dbReference>
<dbReference type="eggNOG" id="ENOG5030DQ4">
    <property type="taxonomic scope" value="Bacteria"/>
</dbReference>
<dbReference type="AlphaFoldDB" id="F4C883"/>
<gene>
    <name evidence="1" type="ordered locus">Sph21_1793</name>
</gene>
<dbReference type="KEGG" id="shg:Sph21_1793"/>
<dbReference type="PATRIC" id="fig|743722.3.peg.1918"/>
<evidence type="ECO:0000313" key="1">
    <source>
        <dbReference type="EMBL" id="ADZ78355.1"/>
    </source>
</evidence>
<proteinExistence type="predicted"/>
<dbReference type="HOGENOM" id="CLU_483043_0_0_10"/>
<dbReference type="InterPro" id="IPR038636">
    <property type="entry name" value="Wzi_sf"/>
</dbReference>
<dbReference type="Pfam" id="PF14052">
    <property type="entry name" value="Caps_assemb_Wzi"/>
    <property type="match status" value="1"/>
</dbReference>
<sequence length="571" mass="65859">MKGHITIFKFYLLLLGLITTNILCAQTLPVGSPLLEDYYRRQQLLGKLDSTISFSIRPLHNLALRQADVYTPDSNNIKTSHRVLATTLPGLKMELLPISWLQQTNTKYAYGYNDGGMIPARGYQTQVSAGIWAQYGGLEIQIKPEYIYARNKEYPGFNSNQLFHWQGWYLTQNNIDMPERFGEESYRKVYMGQSYIRYNYKALSLGLSTENLWWGPGMYNSLLMSNTAPGFPHLTLNTNKPIKTGIGSFEGQLVGGQLRSSGYTPTPLGNPVHFDYLYQEKPPGWRYFAGFVMTYQPKWVPGLFLGHARSHVMYRHDMGNSLSSFLPFFGPGSWTDPNDPTVNLNAEQRKSKDEYKSYFFRWVLPSGQAEFYGEYGRTDPAWDGRDLKVQLEHSRAYTLGLRKLFILPGIHQDQLQFNLELNQLASPRSGTLRTSAQWYVSDIVRDGYTHRGQVLGAGSGPGSSVQTVNFSWLRGMKQIGLMFQRYEHNSDFYYNYIGDIRKNWVDLSIAAYGEWNYKNLLFNAKIQYINALNYQYELEELVENAEGPEFWQFFKQDKANMFLQLGLMYRF</sequence>
<name>F4C883_SPHS2</name>
<accession>F4C883</accession>
<dbReference type="Gene3D" id="2.40.160.130">
    <property type="entry name" value="Capsule assembly protein Wzi"/>
    <property type="match status" value="1"/>
</dbReference>
<dbReference type="InterPro" id="IPR026950">
    <property type="entry name" value="Caps_assemb_Wzi"/>
</dbReference>
<organism evidence="1">
    <name type="scientific">Sphingobacterium sp. (strain 21)</name>
    <dbReference type="NCBI Taxonomy" id="743722"/>
    <lineage>
        <taxon>Bacteria</taxon>
        <taxon>Pseudomonadati</taxon>
        <taxon>Bacteroidota</taxon>
        <taxon>Sphingobacteriia</taxon>
        <taxon>Sphingobacteriales</taxon>
        <taxon>Sphingobacteriaceae</taxon>
        <taxon>Sphingobacterium</taxon>
    </lineage>
</organism>